<feature type="transmembrane region" description="Helical" evidence="1">
    <location>
        <begin position="68"/>
        <end position="91"/>
    </location>
</feature>
<dbReference type="Proteomes" id="UP000494165">
    <property type="component" value="Unassembled WGS sequence"/>
</dbReference>
<organism evidence="2 3">
    <name type="scientific">Cloeon dipterum</name>
    <dbReference type="NCBI Taxonomy" id="197152"/>
    <lineage>
        <taxon>Eukaryota</taxon>
        <taxon>Metazoa</taxon>
        <taxon>Ecdysozoa</taxon>
        <taxon>Arthropoda</taxon>
        <taxon>Hexapoda</taxon>
        <taxon>Insecta</taxon>
        <taxon>Pterygota</taxon>
        <taxon>Palaeoptera</taxon>
        <taxon>Ephemeroptera</taxon>
        <taxon>Pisciforma</taxon>
        <taxon>Baetidae</taxon>
        <taxon>Cloeon</taxon>
    </lineage>
</organism>
<keyword evidence="3" id="KW-1185">Reference proteome</keyword>
<evidence type="ECO:0000313" key="3">
    <source>
        <dbReference type="Proteomes" id="UP000494165"/>
    </source>
</evidence>
<feature type="transmembrane region" description="Helical" evidence="1">
    <location>
        <begin position="134"/>
        <end position="157"/>
    </location>
</feature>
<dbReference type="AlphaFoldDB" id="A0A8S1BYH2"/>
<protein>
    <submittedName>
        <fullName evidence="2">Uncharacterized protein</fullName>
    </submittedName>
</protein>
<dbReference type="EMBL" id="CADEPI010000004">
    <property type="protein sequence ID" value="CAB3360730.1"/>
    <property type="molecule type" value="Genomic_DNA"/>
</dbReference>
<name>A0A8S1BYH2_9INSE</name>
<gene>
    <name evidence="2" type="ORF">CLODIP_2_CD03276</name>
</gene>
<accession>A0A8S1BYH2</accession>
<keyword evidence="1" id="KW-0812">Transmembrane</keyword>
<reference evidence="2 3" key="1">
    <citation type="submission" date="2020-04" db="EMBL/GenBank/DDBJ databases">
        <authorList>
            <person name="Alioto T."/>
            <person name="Alioto T."/>
            <person name="Gomez Garrido J."/>
        </authorList>
    </citation>
    <scope>NUCLEOTIDE SEQUENCE [LARGE SCALE GENOMIC DNA]</scope>
</reference>
<keyword evidence="1" id="KW-1133">Transmembrane helix</keyword>
<feature type="transmembrane region" description="Helical" evidence="1">
    <location>
        <begin position="103"/>
        <end position="128"/>
    </location>
</feature>
<evidence type="ECO:0000256" key="1">
    <source>
        <dbReference type="SAM" id="Phobius"/>
    </source>
</evidence>
<feature type="transmembrane region" description="Helical" evidence="1">
    <location>
        <begin position="12"/>
        <end position="32"/>
    </location>
</feature>
<keyword evidence="1" id="KW-0472">Membrane</keyword>
<sequence length="183" mass="19993">MKLPDKFLFRLDCHQAAIAFGIFDLILLFPFLCYTKAAHIVMENNANVTAKIIEIFGESATKEVSNGMFGAVASALFHSVIVIFMLIAVLRQGKLTRWLMLPWLIYIPIALLGIIALAVNSVIVFYTLGGASSAFLTAIAGLFTILYLCYSILAVFCSFRSLGSPSYETSNLALKQGDVVVVI</sequence>
<evidence type="ECO:0000313" key="2">
    <source>
        <dbReference type="EMBL" id="CAB3360730.1"/>
    </source>
</evidence>
<comment type="caution">
    <text evidence="2">The sequence shown here is derived from an EMBL/GenBank/DDBJ whole genome shotgun (WGS) entry which is preliminary data.</text>
</comment>
<proteinExistence type="predicted"/>